<dbReference type="PROSITE" id="PS51186">
    <property type="entry name" value="GNAT"/>
    <property type="match status" value="1"/>
</dbReference>
<evidence type="ECO:0000259" key="1">
    <source>
        <dbReference type="PROSITE" id="PS51186"/>
    </source>
</evidence>
<dbReference type="CDD" id="cd04301">
    <property type="entry name" value="NAT_SF"/>
    <property type="match status" value="1"/>
</dbReference>
<accession>A0A1I7BVV3</accession>
<name>A0A1I7BVV3_9FLAO</name>
<sequence>MVTYRIATPDDYENINNFHNRIYKKNRTMEQFYWEFHNGPFGASIYVIAEDEGKVVGTNCVIPIDLITAENKIIRSGKSEDTLVDPDYRGQKIFYKIYDFLFEKCREANIEVIWGFTAAKKPFKNLEFEIPFDHQQSLAVNKIWKSYLYLAGLNPQNKFMDKLKIFGLCTLSKFKTLGKLGTNKSKFDIKVYDTLTEGVDELIFEGLQQSRENFAILQSANFQQWRIYDNPNYFKTHTYGIYEQEKLIALMVFNSHENGIAYLCQASFRGKLSDTEKANIIKSVTARLFKSGISAVRTWMFDTNPLNKEEAELFQTAGYVHLNRGIGFVWKELTQTGVNPKNFIVSRMATQGAI</sequence>
<dbReference type="GO" id="GO:0016747">
    <property type="term" value="F:acyltransferase activity, transferring groups other than amino-acyl groups"/>
    <property type="evidence" value="ECO:0007669"/>
    <property type="project" value="InterPro"/>
</dbReference>
<dbReference type="SUPFAM" id="SSF55729">
    <property type="entry name" value="Acyl-CoA N-acyltransferases (Nat)"/>
    <property type="match status" value="1"/>
</dbReference>
<dbReference type="Pfam" id="PF13527">
    <property type="entry name" value="Acetyltransf_9"/>
    <property type="match status" value="1"/>
</dbReference>
<dbReference type="EMBL" id="FPAS01000008">
    <property type="protein sequence ID" value="SFT91231.1"/>
    <property type="molecule type" value="Genomic_DNA"/>
</dbReference>
<evidence type="ECO:0000313" key="3">
    <source>
        <dbReference type="Proteomes" id="UP000236454"/>
    </source>
</evidence>
<dbReference type="InterPro" id="IPR016181">
    <property type="entry name" value="Acyl_CoA_acyltransferase"/>
</dbReference>
<keyword evidence="2" id="KW-0808">Transferase</keyword>
<dbReference type="OrthoDB" id="5570877at2"/>
<reference evidence="2 3" key="1">
    <citation type="submission" date="2016-10" db="EMBL/GenBank/DDBJ databases">
        <authorList>
            <person name="de Groot N.N."/>
        </authorList>
    </citation>
    <scope>NUCLEOTIDE SEQUENCE [LARGE SCALE GENOMIC DNA]</scope>
    <source>
        <strain evidence="2 3">CGMCC 1.7005</strain>
    </source>
</reference>
<dbReference type="RefSeq" id="WP_090253287.1">
    <property type="nucleotide sequence ID" value="NZ_FPAS01000008.1"/>
</dbReference>
<dbReference type="InterPro" id="IPR000182">
    <property type="entry name" value="GNAT_dom"/>
</dbReference>
<organism evidence="2 3">
    <name type="scientific">Lishizhenia tianjinensis</name>
    <dbReference type="NCBI Taxonomy" id="477690"/>
    <lineage>
        <taxon>Bacteria</taxon>
        <taxon>Pseudomonadati</taxon>
        <taxon>Bacteroidota</taxon>
        <taxon>Flavobacteriia</taxon>
        <taxon>Flavobacteriales</taxon>
        <taxon>Crocinitomicaceae</taxon>
        <taxon>Lishizhenia</taxon>
    </lineage>
</organism>
<dbReference type="STRING" id="477690.SAMN05216474_3118"/>
<dbReference type="Gene3D" id="3.40.630.30">
    <property type="match status" value="1"/>
</dbReference>
<protein>
    <submittedName>
        <fullName evidence="2">Acetyltransferase (GNAT) domain-containing protein</fullName>
    </submittedName>
</protein>
<dbReference type="Proteomes" id="UP000236454">
    <property type="component" value="Unassembled WGS sequence"/>
</dbReference>
<proteinExistence type="predicted"/>
<feature type="domain" description="N-acetyltransferase" evidence="1">
    <location>
        <begin position="2"/>
        <end position="178"/>
    </location>
</feature>
<evidence type="ECO:0000313" key="2">
    <source>
        <dbReference type="EMBL" id="SFT91231.1"/>
    </source>
</evidence>
<dbReference type="AlphaFoldDB" id="A0A1I7BVV3"/>
<keyword evidence="3" id="KW-1185">Reference proteome</keyword>
<gene>
    <name evidence="2" type="ORF">SAMN05216474_3118</name>
</gene>